<accession>X0U301</accession>
<comment type="caution">
    <text evidence="1">The sequence shown here is derived from an EMBL/GenBank/DDBJ whole genome shotgun (WGS) entry which is preliminary data.</text>
</comment>
<sequence length="54" mass="6405">MIFIILSIIGWFVFSISYAVSRIEKELDYEDLVNYSKRHSSNGYALNKRQWESS</sequence>
<organism evidence="1">
    <name type="scientific">marine sediment metagenome</name>
    <dbReference type="NCBI Taxonomy" id="412755"/>
    <lineage>
        <taxon>unclassified sequences</taxon>
        <taxon>metagenomes</taxon>
        <taxon>ecological metagenomes</taxon>
    </lineage>
</organism>
<reference evidence="1" key="1">
    <citation type="journal article" date="2014" name="Front. Microbiol.">
        <title>High frequency of phylogenetically diverse reductive dehalogenase-homologous genes in deep subseafloor sedimentary metagenomes.</title>
        <authorList>
            <person name="Kawai M."/>
            <person name="Futagami T."/>
            <person name="Toyoda A."/>
            <person name="Takaki Y."/>
            <person name="Nishi S."/>
            <person name="Hori S."/>
            <person name="Arai W."/>
            <person name="Tsubouchi T."/>
            <person name="Morono Y."/>
            <person name="Uchiyama I."/>
            <person name="Ito T."/>
            <person name="Fujiyama A."/>
            <person name="Inagaki F."/>
            <person name="Takami H."/>
        </authorList>
    </citation>
    <scope>NUCLEOTIDE SEQUENCE</scope>
    <source>
        <strain evidence="1">Expedition CK06-06</strain>
    </source>
</reference>
<dbReference type="AlphaFoldDB" id="X0U301"/>
<proteinExistence type="predicted"/>
<protein>
    <submittedName>
        <fullName evidence="1">Uncharacterized protein</fullName>
    </submittedName>
</protein>
<evidence type="ECO:0000313" key="1">
    <source>
        <dbReference type="EMBL" id="GAF99919.1"/>
    </source>
</evidence>
<name>X0U301_9ZZZZ</name>
<dbReference type="EMBL" id="BARS01027596">
    <property type="protein sequence ID" value="GAF99919.1"/>
    <property type="molecule type" value="Genomic_DNA"/>
</dbReference>
<gene>
    <name evidence="1" type="ORF">S01H1_43324</name>
</gene>